<evidence type="ECO:0008006" key="4">
    <source>
        <dbReference type="Google" id="ProtNLM"/>
    </source>
</evidence>
<feature type="transmembrane region" description="Helical" evidence="1">
    <location>
        <begin position="173"/>
        <end position="196"/>
    </location>
</feature>
<feature type="transmembrane region" description="Helical" evidence="1">
    <location>
        <begin position="109"/>
        <end position="131"/>
    </location>
</feature>
<gene>
    <name evidence="2" type="ORF">PAECIP111892_03617</name>
</gene>
<evidence type="ECO:0000256" key="1">
    <source>
        <dbReference type="SAM" id="Phobius"/>
    </source>
</evidence>
<keyword evidence="1" id="KW-0812">Transmembrane</keyword>
<feature type="transmembrane region" description="Helical" evidence="1">
    <location>
        <begin position="320"/>
        <end position="338"/>
    </location>
</feature>
<dbReference type="Proteomes" id="UP000838324">
    <property type="component" value="Unassembled WGS sequence"/>
</dbReference>
<reference evidence="2" key="1">
    <citation type="submission" date="2022-01" db="EMBL/GenBank/DDBJ databases">
        <authorList>
            <person name="Criscuolo A."/>
        </authorList>
    </citation>
    <scope>NUCLEOTIDE SEQUENCE</scope>
    <source>
        <strain evidence="2">CIP111892</strain>
    </source>
</reference>
<dbReference type="EMBL" id="CAKMMG010000005">
    <property type="protein sequence ID" value="CAH1211659.1"/>
    <property type="molecule type" value="Genomic_DNA"/>
</dbReference>
<comment type="caution">
    <text evidence="2">The sequence shown here is derived from an EMBL/GenBank/DDBJ whole genome shotgun (WGS) entry which is preliminary data.</text>
</comment>
<keyword evidence="3" id="KW-1185">Reference proteome</keyword>
<accession>A0ABM9CET9</accession>
<keyword evidence="1" id="KW-1133">Transmembrane helix</keyword>
<feature type="transmembrane region" description="Helical" evidence="1">
    <location>
        <begin position="458"/>
        <end position="478"/>
    </location>
</feature>
<feature type="transmembrane region" description="Helical" evidence="1">
    <location>
        <begin position="535"/>
        <end position="554"/>
    </location>
</feature>
<feature type="transmembrane region" description="Helical" evidence="1">
    <location>
        <begin position="257"/>
        <end position="276"/>
    </location>
</feature>
<proteinExistence type="predicted"/>
<keyword evidence="1" id="KW-0472">Membrane</keyword>
<sequence length="559" mass="64891">MSISIFFNQIRYIDKALLKWMWRNNIRSGFLSKFLKYDIFLLFIILISVLPFAIKVPLAAVLITPYIRVTLLKSQSALKRKRRLATYFLISLSNNKRDLQERVKLFKQYLYLAFRWFLIFSSIIFILVSGTKFSELSIITQDLPTILNIILVFFISLYFFCPLYIRTSNILGLIILLVLSNPIISLTIIMNLVSIVGSMMEQQSQLFFSGRFDGALYIFVEAGLNEDFIGKSLIYSLILQLIFVGVQPAYKLEKSRIALETVAVIFGAISILGLTYSNEASKLLFVYLTNTKSFGNEFFHYASISDIGEFKVFYERCLKMILLPYSFCSSMAILIFKYRESNSKNKMNSIISEVSSNNILTSDKKVMLLRKALYYGGGNARNIILGHYLFSKLVFYLSKKKSVESGWFNIKIKQISQLFKYFKLKMKIEKYNIQSDLKSWWLNLHLEIFTKISYKQGIFRFLIVSVFMICAIGTYITFNLGGKAGIFLTELSSYYVEICGNDKRFAIYLISVLYLFVVCCYLLKRSISLYRINYLIKKEILTLIFNLLLFLIYLNRIGS</sequence>
<evidence type="ECO:0000313" key="2">
    <source>
        <dbReference type="EMBL" id="CAH1211659.1"/>
    </source>
</evidence>
<dbReference type="RefSeq" id="WP_236335358.1">
    <property type="nucleotide sequence ID" value="NZ_CAKMMG010000005.1"/>
</dbReference>
<protein>
    <recommendedName>
        <fullName evidence="4">ABC transporter permease</fullName>
    </recommendedName>
</protein>
<name>A0ABM9CET9_9BACL</name>
<feature type="transmembrane region" description="Helical" evidence="1">
    <location>
        <begin position="505"/>
        <end position="523"/>
    </location>
</feature>
<evidence type="ECO:0000313" key="3">
    <source>
        <dbReference type="Proteomes" id="UP000838324"/>
    </source>
</evidence>
<feature type="transmembrane region" description="Helical" evidence="1">
    <location>
        <begin position="233"/>
        <end position="250"/>
    </location>
</feature>
<organism evidence="2 3">
    <name type="scientific">Paenibacillus auburnensis</name>
    <dbReference type="NCBI Taxonomy" id="2905649"/>
    <lineage>
        <taxon>Bacteria</taxon>
        <taxon>Bacillati</taxon>
        <taxon>Bacillota</taxon>
        <taxon>Bacilli</taxon>
        <taxon>Bacillales</taxon>
        <taxon>Paenibacillaceae</taxon>
        <taxon>Paenibacillus</taxon>
    </lineage>
</organism>
<feature type="transmembrane region" description="Helical" evidence="1">
    <location>
        <begin position="143"/>
        <end position="161"/>
    </location>
</feature>
<feature type="transmembrane region" description="Helical" evidence="1">
    <location>
        <begin position="39"/>
        <end position="63"/>
    </location>
</feature>